<sequence length="281" mass="30822">MVGILVDNELRGHVVQLRRVNDRMMTIKLVVGGCTMNIIRAYTPHTGLDEEEKRHFWKDLDDLMGGIPPIEKLFIGGDFNGHIGSLFGGYGDVHGRFGLGNMNGGGVSLLEFARASGIVIANSRFLKREEHLVTFRSSVAKTQIDFLPLGRLTKVFVKTASSATVVQENVVVSATSQRNTELVFEDQNGNIRVCDLRENSCSCELTKLISGDQNGNIRVCDLRANSCSCELAPEVDITVRSLTIMWDGSLIVAANNRGTCYVWRLLSGTELVADSSIINCV</sequence>
<dbReference type="PANTHER" id="PTHR23227">
    <property type="entry name" value="BUCENTAUR RELATED"/>
    <property type="match status" value="1"/>
</dbReference>
<gene>
    <name evidence="1" type="ORF">RND71_036831</name>
</gene>
<organism evidence="1 2">
    <name type="scientific">Anisodus tanguticus</name>
    <dbReference type="NCBI Taxonomy" id="243964"/>
    <lineage>
        <taxon>Eukaryota</taxon>
        <taxon>Viridiplantae</taxon>
        <taxon>Streptophyta</taxon>
        <taxon>Embryophyta</taxon>
        <taxon>Tracheophyta</taxon>
        <taxon>Spermatophyta</taxon>
        <taxon>Magnoliopsida</taxon>
        <taxon>eudicotyledons</taxon>
        <taxon>Gunneridae</taxon>
        <taxon>Pentapetalae</taxon>
        <taxon>asterids</taxon>
        <taxon>lamiids</taxon>
        <taxon>Solanales</taxon>
        <taxon>Solanaceae</taxon>
        <taxon>Solanoideae</taxon>
        <taxon>Hyoscyameae</taxon>
        <taxon>Anisodus</taxon>
    </lineage>
</organism>
<dbReference type="AlphaFoldDB" id="A0AAE1R4D7"/>
<keyword evidence="2" id="KW-1185">Reference proteome</keyword>
<name>A0AAE1R4D7_9SOLA</name>
<dbReference type="SUPFAM" id="SSF50978">
    <property type="entry name" value="WD40 repeat-like"/>
    <property type="match status" value="1"/>
</dbReference>
<protein>
    <recommendedName>
        <fullName evidence="3">Craniofacial development protein 2-like</fullName>
    </recommendedName>
</protein>
<dbReference type="InterPro" id="IPR036691">
    <property type="entry name" value="Endo/exonu/phosph_ase_sf"/>
</dbReference>
<evidence type="ECO:0000313" key="1">
    <source>
        <dbReference type="EMBL" id="KAK4343737.1"/>
    </source>
</evidence>
<reference evidence="1" key="1">
    <citation type="submission" date="2023-12" db="EMBL/GenBank/DDBJ databases">
        <title>Genome assembly of Anisodus tanguticus.</title>
        <authorList>
            <person name="Wang Y.-J."/>
        </authorList>
    </citation>
    <scope>NUCLEOTIDE SEQUENCE</scope>
    <source>
        <strain evidence="1">KB-2021</strain>
        <tissue evidence="1">Leaf</tissue>
    </source>
</reference>
<dbReference type="Gene3D" id="3.60.10.10">
    <property type="entry name" value="Endonuclease/exonuclease/phosphatase"/>
    <property type="match status" value="1"/>
</dbReference>
<dbReference type="Proteomes" id="UP001291623">
    <property type="component" value="Unassembled WGS sequence"/>
</dbReference>
<evidence type="ECO:0000313" key="2">
    <source>
        <dbReference type="Proteomes" id="UP001291623"/>
    </source>
</evidence>
<comment type="caution">
    <text evidence="1">The sequence shown here is derived from an EMBL/GenBank/DDBJ whole genome shotgun (WGS) entry which is preliminary data.</text>
</comment>
<dbReference type="EMBL" id="JAVYJV010000020">
    <property type="protein sequence ID" value="KAK4343737.1"/>
    <property type="molecule type" value="Genomic_DNA"/>
</dbReference>
<proteinExistence type="predicted"/>
<dbReference type="PANTHER" id="PTHR23227:SF67">
    <property type="entry name" value="CRANIOFACIAL DEVELOPMENT PROTEIN 2-LIKE"/>
    <property type="match status" value="1"/>
</dbReference>
<dbReference type="InterPro" id="IPR015943">
    <property type="entry name" value="WD40/YVTN_repeat-like_dom_sf"/>
</dbReference>
<dbReference type="SUPFAM" id="SSF56219">
    <property type="entry name" value="DNase I-like"/>
    <property type="match status" value="1"/>
</dbReference>
<evidence type="ECO:0008006" key="3">
    <source>
        <dbReference type="Google" id="ProtNLM"/>
    </source>
</evidence>
<dbReference type="InterPro" id="IPR036322">
    <property type="entry name" value="WD40_repeat_dom_sf"/>
</dbReference>
<dbReference type="Gene3D" id="2.130.10.10">
    <property type="entry name" value="YVTN repeat-like/Quinoprotein amine dehydrogenase"/>
    <property type="match status" value="1"/>
</dbReference>
<accession>A0AAE1R4D7</accession>
<dbReference type="InterPro" id="IPR027124">
    <property type="entry name" value="Swc5/CFDP1/2"/>
</dbReference>